<comment type="caution">
    <text evidence="4">The sequence shown here is derived from an EMBL/GenBank/DDBJ whole genome shotgun (WGS) entry which is preliminary data.</text>
</comment>
<evidence type="ECO:0000256" key="2">
    <source>
        <dbReference type="SAM" id="SignalP"/>
    </source>
</evidence>
<dbReference type="PANTHER" id="PTHR46825">
    <property type="entry name" value="D-ALANYL-D-ALANINE-CARBOXYPEPTIDASE/ENDOPEPTIDASE AMPH"/>
    <property type="match status" value="1"/>
</dbReference>
<dbReference type="Gene3D" id="3.40.710.10">
    <property type="entry name" value="DD-peptidase/beta-lactamase superfamily"/>
    <property type="match status" value="1"/>
</dbReference>
<keyword evidence="2" id="KW-0732">Signal</keyword>
<feature type="domain" description="Beta-lactamase-related" evidence="3">
    <location>
        <begin position="38"/>
        <end position="351"/>
    </location>
</feature>
<dbReference type="GO" id="GO:0016787">
    <property type="term" value="F:hydrolase activity"/>
    <property type="evidence" value="ECO:0007669"/>
    <property type="project" value="UniProtKB-KW"/>
</dbReference>
<organism evidence="4 5">
    <name type="scientific">Flavobacterium frigidarium</name>
    <dbReference type="NCBI Taxonomy" id="99286"/>
    <lineage>
        <taxon>Bacteria</taxon>
        <taxon>Pseudomonadati</taxon>
        <taxon>Bacteroidota</taxon>
        <taxon>Flavobacteriia</taxon>
        <taxon>Flavobacteriales</taxon>
        <taxon>Flavobacteriaceae</taxon>
        <taxon>Flavobacterium</taxon>
    </lineage>
</organism>
<dbReference type="RefSeq" id="WP_371567410.1">
    <property type="nucleotide sequence ID" value="NZ_JASMRN010000001.1"/>
</dbReference>
<gene>
    <name evidence="4" type="ORF">QO192_01480</name>
</gene>
<accession>A0ABV4KB45</accession>
<dbReference type="PROSITE" id="PS50005">
    <property type="entry name" value="TPR"/>
    <property type="match status" value="1"/>
</dbReference>
<feature type="signal peptide" evidence="2">
    <location>
        <begin position="1"/>
        <end position="28"/>
    </location>
</feature>
<dbReference type="EMBL" id="JASMRN010000001">
    <property type="protein sequence ID" value="MEZ7513946.1"/>
    <property type="molecule type" value="Genomic_DNA"/>
</dbReference>
<dbReference type="InterPro" id="IPR019734">
    <property type="entry name" value="TPR_rpt"/>
</dbReference>
<dbReference type="InterPro" id="IPR012338">
    <property type="entry name" value="Beta-lactam/transpept-like"/>
</dbReference>
<dbReference type="Pfam" id="PF00144">
    <property type="entry name" value="Beta-lactamase"/>
    <property type="match status" value="1"/>
</dbReference>
<evidence type="ECO:0000313" key="4">
    <source>
        <dbReference type="EMBL" id="MEZ7513946.1"/>
    </source>
</evidence>
<dbReference type="InterPro" id="IPR050491">
    <property type="entry name" value="AmpC-like"/>
</dbReference>
<dbReference type="Proteomes" id="UP001568894">
    <property type="component" value="Unassembled WGS sequence"/>
</dbReference>
<evidence type="ECO:0000256" key="1">
    <source>
        <dbReference type="PROSITE-ProRule" id="PRU00339"/>
    </source>
</evidence>
<dbReference type="SUPFAM" id="SSF56601">
    <property type="entry name" value="beta-lactamase/transpeptidase-like"/>
    <property type="match status" value="1"/>
</dbReference>
<dbReference type="Gene3D" id="1.25.40.10">
    <property type="entry name" value="Tetratricopeptide repeat domain"/>
    <property type="match status" value="1"/>
</dbReference>
<evidence type="ECO:0000259" key="3">
    <source>
        <dbReference type="Pfam" id="PF00144"/>
    </source>
</evidence>
<keyword evidence="5" id="KW-1185">Reference proteome</keyword>
<protein>
    <submittedName>
        <fullName evidence="4">Serine hydrolase</fullName>
    </submittedName>
</protein>
<name>A0ABV4KB45_9FLAO</name>
<keyword evidence="4" id="KW-0378">Hydrolase</keyword>
<dbReference type="InterPro" id="IPR001466">
    <property type="entry name" value="Beta-lactam-related"/>
</dbReference>
<feature type="chain" id="PRO_5046278782" evidence="2">
    <location>
        <begin position="29"/>
        <end position="492"/>
    </location>
</feature>
<dbReference type="PANTHER" id="PTHR46825:SF9">
    <property type="entry name" value="BETA-LACTAMASE-RELATED DOMAIN-CONTAINING PROTEIN"/>
    <property type="match status" value="1"/>
</dbReference>
<sequence length="492" mass="55490">MKIIKTPFRIKKISGFAILCLLLTTANGFSQTKAEKIDQLMTKYHEYNQFNGTLLVAENGATIYKKGFGLANMEWDMPNQVNTVFRIGSITKQFTSMLIMQLVAQGKLKLDVPISSYLPDYPKNTGAIITVHHLLTHTSGIPNYTSFSNFQKEIANHSYTSDEFIKLFMNRPLDFTPGERLAYSNSGYFLLGHIIEKITGKTYGQCLKESILDSLQMTHTAYDKNDLIVKNRASGYEKDFDRFKKALFTDMSVPFAAGGMYTTVEDLQLWDEALYTEKLLPKKFKDSLFNTYATFRNIKYGYGWFIREIPNLKEQPLKVVEHGGGIEGFNSLISRIPEDKNLTLLLNNTGNTVLEEISTAIRAILYDKPYKLPQPSLATTILNLIHKNDIETAFTKLEALKKVDTYAIAESDINDAGYQLLQDGKIKEAIAVFKINTANFETSSNVFDSLAEASVADKNTEAAIENYKKAVQLNPSNVHAKEELAKLQNNKK</sequence>
<dbReference type="SUPFAM" id="SSF48452">
    <property type="entry name" value="TPR-like"/>
    <property type="match status" value="1"/>
</dbReference>
<reference evidence="4 5" key="1">
    <citation type="submission" date="2023-05" db="EMBL/GenBank/DDBJ databases">
        <title>Adaptations of aquatic viruses from atmosphere-close ecosystems of the Central Arctic Ocean.</title>
        <authorList>
            <person name="Rahlff J."/>
            <person name="Holmfeldt K."/>
        </authorList>
    </citation>
    <scope>NUCLEOTIDE SEQUENCE [LARGE SCALE GENOMIC DNA]</scope>
    <source>
        <strain evidence="4 5">Arc14</strain>
    </source>
</reference>
<keyword evidence="1" id="KW-0802">TPR repeat</keyword>
<dbReference type="InterPro" id="IPR011990">
    <property type="entry name" value="TPR-like_helical_dom_sf"/>
</dbReference>
<proteinExistence type="predicted"/>
<evidence type="ECO:0000313" key="5">
    <source>
        <dbReference type="Proteomes" id="UP001568894"/>
    </source>
</evidence>
<feature type="repeat" description="TPR" evidence="1">
    <location>
        <begin position="444"/>
        <end position="477"/>
    </location>
</feature>